<dbReference type="FunFam" id="3.40.50.410:FF:000004">
    <property type="entry name" value="collagen alpha-6(VI) chain"/>
    <property type="match status" value="2"/>
</dbReference>
<dbReference type="InterPro" id="IPR050525">
    <property type="entry name" value="ECM_Assembly_Org"/>
</dbReference>
<feature type="domain" description="VWFA" evidence="6">
    <location>
        <begin position="262"/>
        <end position="411"/>
    </location>
</feature>
<reference evidence="7" key="2">
    <citation type="submission" date="2025-09" db="UniProtKB">
        <authorList>
            <consortium name="Ensembl"/>
        </authorList>
    </citation>
    <scope>IDENTIFICATION</scope>
</reference>
<keyword evidence="5" id="KW-0325">Glycoprotein</keyword>
<reference evidence="7" key="1">
    <citation type="submission" date="2025-08" db="UniProtKB">
        <authorList>
            <consortium name="Ensembl"/>
        </authorList>
    </citation>
    <scope>IDENTIFICATION</scope>
</reference>
<dbReference type="Proteomes" id="UP000261520">
    <property type="component" value="Unplaced"/>
</dbReference>
<comment type="subcellular location">
    <subcellularLocation>
        <location evidence="1">Secreted</location>
    </subcellularLocation>
</comment>
<dbReference type="SMART" id="SM00327">
    <property type="entry name" value="VWA"/>
    <property type="match status" value="3"/>
</dbReference>
<dbReference type="Ensembl" id="ENSPMGT00000028551.1">
    <property type="protein sequence ID" value="ENSPMGP00000026803.1"/>
    <property type="gene ID" value="ENSPMGG00000021635.1"/>
</dbReference>
<organism evidence="7 8">
    <name type="scientific">Periophthalmus magnuspinnatus</name>
    <dbReference type="NCBI Taxonomy" id="409849"/>
    <lineage>
        <taxon>Eukaryota</taxon>
        <taxon>Metazoa</taxon>
        <taxon>Chordata</taxon>
        <taxon>Craniata</taxon>
        <taxon>Vertebrata</taxon>
        <taxon>Euteleostomi</taxon>
        <taxon>Actinopterygii</taxon>
        <taxon>Neopterygii</taxon>
        <taxon>Teleostei</taxon>
        <taxon>Neoteleostei</taxon>
        <taxon>Acanthomorphata</taxon>
        <taxon>Gobiaria</taxon>
        <taxon>Gobiiformes</taxon>
        <taxon>Gobioidei</taxon>
        <taxon>Gobiidae</taxon>
        <taxon>Oxudercinae</taxon>
        <taxon>Periophthalmus</taxon>
    </lineage>
</organism>
<dbReference type="InterPro" id="IPR002035">
    <property type="entry name" value="VWF_A"/>
</dbReference>
<name>A0A3B4BBA0_9GOBI</name>
<dbReference type="SUPFAM" id="SSF53300">
    <property type="entry name" value="vWA-like"/>
    <property type="match status" value="3"/>
</dbReference>
<sequence>ISSSTTVADIVFLIDGSSSIGLSNFEEMRTFLKRVVSGLDIAEDKVRVGLAQYSDEPYQEFLLKDHTDKKSILEQLDTFPYRTGGTETGKALNFLRTQYFKTEAGSRMDQRVPQIAVVITDGDSIDHVLGPAQELKQLGVLVFTIGVGQANVDQLKEISSRPFQRFMLKIDSYQALQRLTEELLQTVCVSMEDIRVGKEAIVGERRGEERRGNRREEGIWGERGERVETRFYRRDKERGVKERGDKERRVEEKGALAEKFADIFFLVDSGLTQQEFQQVRAFLNRMVSQLNVGADAYRIGLAQYGASVKVEFLLNTHETKEQTIADMRRFRLRKQPNEPRNLGSALKNANATFFSSEAGGRAELGFRQYLVVLSGKASDDPVFKASRLIKVFLKVEKEPQFLTWAGNVMCFCHFLPVFFSCSFHAPLPFPSCYPMYLVRFLDCRSARLADIVFIVDESGSIRTQNFQLVRTFLHSIVSGLEVSPNRVRVGVVTYNDHPAAQVYLDSFNNKTELLNFLKILPYHGGGTNTGKALNYTRQNVFTAARGSRQGKGVQQVAVIITDGKSQVQGQVSWKSEVTEVRGAQLRRAGVTVYALGVKDANKVELEKMASYPTNKHTFIVNSFTKLKSVEQVLQKTLCHNIFRDAITVSTRRTGIKEGTP</sequence>
<feature type="domain" description="VWFA" evidence="6">
    <location>
        <begin position="9"/>
        <end position="183"/>
    </location>
</feature>
<feature type="domain" description="VWFA" evidence="6">
    <location>
        <begin position="450"/>
        <end position="637"/>
    </location>
</feature>
<dbReference type="STRING" id="409849.ENSPMGP00000026803"/>
<evidence type="ECO:0000256" key="3">
    <source>
        <dbReference type="ARBA" id="ARBA00022729"/>
    </source>
</evidence>
<evidence type="ECO:0000313" key="8">
    <source>
        <dbReference type="Proteomes" id="UP000261520"/>
    </source>
</evidence>
<evidence type="ECO:0000256" key="4">
    <source>
        <dbReference type="ARBA" id="ARBA00022737"/>
    </source>
</evidence>
<protein>
    <recommendedName>
        <fullName evidence="6">VWFA domain-containing protein</fullName>
    </recommendedName>
</protein>
<evidence type="ECO:0000256" key="2">
    <source>
        <dbReference type="ARBA" id="ARBA00022525"/>
    </source>
</evidence>
<evidence type="ECO:0000259" key="6">
    <source>
        <dbReference type="PROSITE" id="PS50234"/>
    </source>
</evidence>
<dbReference type="PROSITE" id="PS50234">
    <property type="entry name" value="VWFA"/>
    <property type="match status" value="3"/>
</dbReference>
<evidence type="ECO:0000256" key="1">
    <source>
        <dbReference type="ARBA" id="ARBA00004613"/>
    </source>
</evidence>
<keyword evidence="2" id="KW-0964">Secreted</keyword>
<dbReference type="Pfam" id="PF00092">
    <property type="entry name" value="VWA"/>
    <property type="match status" value="3"/>
</dbReference>
<proteinExistence type="predicted"/>
<keyword evidence="3" id="KW-0732">Signal</keyword>
<dbReference type="GO" id="GO:0005615">
    <property type="term" value="C:extracellular space"/>
    <property type="evidence" value="ECO:0007669"/>
    <property type="project" value="TreeGrafter"/>
</dbReference>
<dbReference type="Gene3D" id="3.40.50.410">
    <property type="entry name" value="von Willebrand factor, type A domain"/>
    <property type="match status" value="3"/>
</dbReference>
<accession>A0A3B4BBA0</accession>
<dbReference type="PRINTS" id="PR00453">
    <property type="entry name" value="VWFADOMAIN"/>
</dbReference>
<dbReference type="CDD" id="cd01472">
    <property type="entry name" value="vWA_collagen"/>
    <property type="match status" value="2"/>
</dbReference>
<dbReference type="PANTHER" id="PTHR24020">
    <property type="entry name" value="COLLAGEN ALPHA"/>
    <property type="match status" value="1"/>
</dbReference>
<keyword evidence="8" id="KW-1185">Reference proteome</keyword>
<keyword evidence="4" id="KW-0677">Repeat</keyword>
<evidence type="ECO:0000256" key="5">
    <source>
        <dbReference type="ARBA" id="ARBA00023180"/>
    </source>
</evidence>
<dbReference type="PANTHER" id="PTHR24020:SF86">
    <property type="entry name" value="COLLAGEN, TYPE VI, ALPHA 4"/>
    <property type="match status" value="1"/>
</dbReference>
<dbReference type="AlphaFoldDB" id="A0A3B4BBA0"/>
<evidence type="ECO:0000313" key="7">
    <source>
        <dbReference type="Ensembl" id="ENSPMGP00000026803.1"/>
    </source>
</evidence>
<dbReference type="InterPro" id="IPR036465">
    <property type="entry name" value="vWFA_dom_sf"/>
</dbReference>